<dbReference type="RefSeq" id="WP_143916163.1">
    <property type="nucleotide sequence ID" value="NZ_CANLFO010000015.1"/>
</dbReference>
<dbReference type="OrthoDB" id="663643at2"/>
<reference evidence="1 2" key="1">
    <citation type="submission" date="2019-07" db="EMBL/GenBank/DDBJ databases">
        <title>The draft genome sequence of Aquimarina algiphila M91.</title>
        <authorList>
            <person name="Meng X."/>
        </authorList>
    </citation>
    <scope>NUCLEOTIDE SEQUENCE [LARGE SCALE GENOMIC DNA]</scope>
    <source>
        <strain evidence="1 2">M91</strain>
    </source>
</reference>
<dbReference type="EMBL" id="VLNR01000013">
    <property type="protein sequence ID" value="TSE09551.1"/>
    <property type="molecule type" value="Genomic_DNA"/>
</dbReference>
<sequence length="182" mass="21707">MKNIKLLIFVLILPFIGISQNIDESILKIRKEFQRINSSTTLKKIDLNNEEFMEYIPDGGGQITGFFESDHLVKITEWMGPSYGVIITDYYLKDGDVFFAYQRENKFKDVFDESGEWMHFDTSKLEIKFEGRYYFENYKLIKELNKGKPLFERTFKETEFLEQANIYAEILRKSRIMKNKKN</sequence>
<accession>A0A554VMM8</accession>
<comment type="caution">
    <text evidence="1">The sequence shown here is derived from an EMBL/GenBank/DDBJ whole genome shotgun (WGS) entry which is preliminary data.</text>
</comment>
<name>A0A554VMM8_9FLAO</name>
<dbReference type="AlphaFoldDB" id="A0A554VMM8"/>
<proteinExistence type="predicted"/>
<evidence type="ECO:0000313" key="1">
    <source>
        <dbReference type="EMBL" id="TSE09551.1"/>
    </source>
</evidence>
<dbReference type="Proteomes" id="UP000318833">
    <property type="component" value="Unassembled WGS sequence"/>
</dbReference>
<organism evidence="1 2">
    <name type="scientific">Aquimarina algiphila</name>
    <dbReference type="NCBI Taxonomy" id="2047982"/>
    <lineage>
        <taxon>Bacteria</taxon>
        <taxon>Pseudomonadati</taxon>
        <taxon>Bacteroidota</taxon>
        <taxon>Flavobacteriia</taxon>
        <taxon>Flavobacteriales</taxon>
        <taxon>Flavobacteriaceae</taxon>
        <taxon>Aquimarina</taxon>
    </lineage>
</organism>
<gene>
    <name evidence="1" type="ORF">FOF46_08595</name>
</gene>
<keyword evidence="2" id="KW-1185">Reference proteome</keyword>
<evidence type="ECO:0000313" key="2">
    <source>
        <dbReference type="Proteomes" id="UP000318833"/>
    </source>
</evidence>
<protein>
    <submittedName>
        <fullName evidence="1">Uncharacterized protein</fullName>
    </submittedName>
</protein>